<evidence type="ECO:0000313" key="2">
    <source>
        <dbReference type="Proteomes" id="UP000298390"/>
    </source>
</evidence>
<dbReference type="AlphaFoldDB" id="A0A4Y9Y9U3"/>
<name>A0A4Y9Y9U3_9APHY</name>
<dbReference type="Proteomes" id="UP000298390">
    <property type="component" value="Unassembled WGS sequence"/>
</dbReference>
<proteinExistence type="predicted"/>
<gene>
    <name evidence="1" type="ORF">EVJ58_g6185</name>
</gene>
<protein>
    <submittedName>
        <fullName evidence="1">Uncharacterized protein</fullName>
    </submittedName>
</protein>
<reference evidence="1 2" key="1">
    <citation type="submission" date="2019-01" db="EMBL/GenBank/DDBJ databases">
        <title>Genome sequencing of the rare red list fungi Fomitopsis rosea.</title>
        <authorList>
            <person name="Buettner E."/>
            <person name="Kellner H."/>
        </authorList>
    </citation>
    <scope>NUCLEOTIDE SEQUENCE [LARGE SCALE GENOMIC DNA]</scope>
    <source>
        <strain evidence="1 2">DSM 105464</strain>
    </source>
</reference>
<evidence type="ECO:0000313" key="1">
    <source>
        <dbReference type="EMBL" id="TFY58800.1"/>
    </source>
</evidence>
<sequence>PAKPAAGGEGPVLRVLVEHAMKTGSTSAVKRATIDFLGRLVLLEREAEYVGAWRVGRTEADDRRLEDWLLHLAQTLWELGASSLPTTESILRILLRLCQRKSPLVRDQVVFALRSRMVPFFIVNHPTKGRLLGPFARLLSAPLRRLVLDVVATLEGQDTDGLESAVNEAVTGTEEESYWASLSVPVVAK</sequence>
<organism evidence="1 2">
    <name type="scientific">Rhodofomes roseus</name>
    <dbReference type="NCBI Taxonomy" id="34475"/>
    <lineage>
        <taxon>Eukaryota</taxon>
        <taxon>Fungi</taxon>
        <taxon>Dikarya</taxon>
        <taxon>Basidiomycota</taxon>
        <taxon>Agaricomycotina</taxon>
        <taxon>Agaricomycetes</taxon>
        <taxon>Polyporales</taxon>
        <taxon>Rhodofomes</taxon>
    </lineage>
</organism>
<dbReference type="EMBL" id="SEKV01000338">
    <property type="protein sequence ID" value="TFY58800.1"/>
    <property type="molecule type" value="Genomic_DNA"/>
</dbReference>
<feature type="non-terminal residue" evidence="1">
    <location>
        <position position="1"/>
    </location>
</feature>
<dbReference type="STRING" id="34475.A0A4Y9Y9U3"/>
<comment type="caution">
    <text evidence="1">The sequence shown here is derived from an EMBL/GenBank/DDBJ whole genome shotgun (WGS) entry which is preliminary data.</text>
</comment>
<accession>A0A4Y9Y9U3</accession>